<gene>
    <name evidence="2" type="ORF">CC78DRAFT_580120</name>
</gene>
<accession>A0A9P4KA24</accession>
<reference evidence="3" key="1">
    <citation type="journal article" date="2020" name="Stud. Mycol.">
        <title>101 Dothideomycetes genomes: A test case for predicting lifestyles and emergence of pathogens.</title>
        <authorList>
            <person name="Haridas S."/>
            <person name="Albert R."/>
            <person name="Binder M."/>
            <person name="Bloem J."/>
            <person name="LaButti K."/>
            <person name="Salamov A."/>
            <person name="Andreopoulos B."/>
            <person name="Baker S."/>
            <person name="Barry K."/>
            <person name="Bills G."/>
            <person name="Bluhm B."/>
            <person name="Cannon C."/>
            <person name="Castanera R."/>
            <person name="Culley D."/>
            <person name="Daum C."/>
            <person name="Ezra D."/>
            <person name="Gonzalez J."/>
            <person name="Henrissat B."/>
            <person name="Kuo A."/>
            <person name="Liang C."/>
            <person name="Lipzen A."/>
            <person name="Lutzoni F."/>
            <person name="Magnuson J."/>
            <person name="Mondo S."/>
            <person name="Nolan M."/>
            <person name="Ohm R."/>
            <person name="Pangilinan J."/>
            <person name="Park H.-J."/>
            <person name="Ramirez L."/>
            <person name="Alfaro M."/>
            <person name="Sun H."/>
            <person name="Tritt A."/>
            <person name="Yoshinaga Y."/>
            <person name="Zwiers L.-H."/>
            <person name="Turgeon B."/>
            <person name="Goodwin S."/>
            <person name="Spatafora J."/>
            <person name="Crous P."/>
            <person name="Grigoriev I."/>
        </authorList>
    </citation>
    <scope>NUCLEOTIDE SEQUENCE [LARGE SCALE GENOMIC DNA]</scope>
    <source>
        <strain evidence="3">CBS 304.66</strain>
    </source>
</reference>
<feature type="region of interest" description="Disordered" evidence="1">
    <location>
        <begin position="81"/>
        <end position="101"/>
    </location>
</feature>
<evidence type="ECO:0000313" key="2">
    <source>
        <dbReference type="EMBL" id="KAF2264605.1"/>
    </source>
</evidence>
<keyword evidence="3" id="KW-1185">Reference proteome</keyword>
<proteinExistence type="predicted"/>
<organism evidence="2 3">
    <name type="scientific">Lojkania enalia</name>
    <dbReference type="NCBI Taxonomy" id="147567"/>
    <lineage>
        <taxon>Eukaryota</taxon>
        <taxon>Fungi</taxon>
        <taxon>Dikarya</taxon>
        <taxon>Ascomycota</taxon>
        <taxon>Pezizomycotina</taxon>
        <taxon>Dothideomycetes</taxon>
        <taxon>Pleosporomycetidae</taxon>
        <taxon>Pleosporales</taxon>
        <taxon>Pleosporales incertae sedis</taxon>
        <taxon>Lojkania</taxon>
    </lineage>
</organism>
<dbReference type="AlphaFoldDB" id="A0A9P4KA24"/>
<dbReference type="Proteomes" id="UP000800093">
    <property type="component" value="Unassembled WGS sequence"/>
</dbReference>
<feature type="compositionally biased region" description="Polar residues" evidence="1">
    <location>
        <begin position="1"/>
        <end position="13"/>
    </location>
</feature>
<sequence length="223" mass="24523">MTSPTTNTAQRGYTHSMDDSKFVARRGADLGCGYRRIHSLGNAKLSDSAPRAPQVLAFPSPQPRRLCRAHIGGPSLLDMLPRKPPQTWVPVDGGKREGERSARRVAADGPQELGSVYPHQDGQLVRTQTVPAPPCSLSKRGNPFYRLHATPWTFSKSPTRDRANFQAKNLHWFPEPPIQGSPVLMTCSKDAVEVRRRCGGPVIGAQSLKRCCFKPLFDPSSAE</sequence>
<dbReference type="EMBL" id="ML986614">
    <property type="protein sequence ID" value="KAF2264605.1"/>
    <property type="molecule type" value="Genomic_DNA"/>
</dbReference>
<comment type="caution">
    <text evidence="2">The sequence shown here is derived from an EMBL/GenBank/DDBJ whole genome shotgun (WGS) entry which is preliminary data.</text>
</comment>
<evidence type="ECO:0000256" key="1">
    <source>
        <dbReference type="SAM" id="MobiDB-lite"/>
    </source>
</evidence>
<evidence type="ECO:0000313" key="3">
    <source>
        <dbReference type="Proteomes" id="UP000800093"/>
    </source>
</evidence>
<feature type="region of interest" description="Disordered" evidence="1">
    <location>
        <begin position="1"/>
        <end position="22"/>
    </location>
</feature>
<protein>
    <submittedName>
        <fullName evidence="2">Uncharacterized protein</fullName>
    </submittedName>
</protein>
<name>A0A9P4KA24_9PLEO</name>